<evidence type="ECO:0000313" key="2">
    <source>
        <dbReference type="Proteomes" id="UP001497416"/>
    </source>
</evidence>
<protein>
    <submittedName>
        <fullName evidence="1">DUF4437 domain-containing protein</fullName>
    </submittedName>
</protein>
<dbReference type="Gene3D" id="2.60.120.10">
    <property type="entry name" value="Jelly Rolls"/>
    <property type="match status" value="2"/>
</dbReference>
<dbReference type="InterPro" id="IPR011051">
    <property type="entry name" value="RmlC_Cupin_sf"/>
</dbReference>
<dbReference type="Proteomes" id="UP001497416">
    <property type="component" value="Unassembled WGS sequence"/>
</dbReference>
<organism evidence="1 2">
    <name type="scientific">Tenacibaculum platacis</name>
    <dbReference type="NCBI Taxonomy" id="3137852"/>
    <lineage>
        <taxon>Bacteria</taxon>
        <taxon>Pseudomonadati</taxon>
        <taxon>Bacteroidota</taxon>
        <taxon>Flavobacteriia</taxon>
        <taxon>Flavobacteriales</taxon>
        <taxon>Flavobacteriaceae</taxon>
        <taxon>Tenacibaculum</taxon>
    </lineage>
</organism>
<dbReference type="InterPro" id="IPR014710">
    <property type="entry name" value="RmlC-like_jellyroll"/>
</dbReference>
<dbReference type="EMBL" id="CAXIXY010000003">
    <property type="protein sequence ID" value="CAL2075502.1"/>
    <property type="molecule type" value="Genomic_DNA"/>
</dbReference>
<sequence>MKSTFIYFLTVIGLLISCTTKELDKSKKDQEIINPTNKVLLSSDIVWEKLNPARGDKSPQAGTIWGDRKGNVGTGFLAKFVDGFSSPPHIHNVTYRAVVIKGLVHNDDPKAENMWMKPGSFWTQPAGESHITSAKGDENIALVEINEGPYLVKPISEAHDNGERPINIDVSNIVWLNNTKTNWIDKNNTAEISFLLNTVNKNGFKSLFVKLPENFNGEIKTTGTVVHAVVIQGNLNYTMPQNKEKKILDTGSYFGSTDKATHTISNSSNGETILYFRTNGDLYVK</sequence>
<dbReference type="CDD" id="cd06989">
    <property type="entry name" value="cupin_DRT102"/>
    <property type="match status" value="1"/>
</dbReference>
<dbReference type="Pfam" id="PF14499">
    <property type="entry name" value="DUF4437"/>
    <property type="match status" value="1"/>
</dbReference>
<evidence type="ECO:0000313" key="1">
    <source>
        <dbReference type="EMBL" id="CAL2075502.1"/>
    </source>
</evidence>
<proteinExistence type="predicted"/>
<keyword evidence="2" id="KW-1185">Reference proteome</keyword>
<gene>
    <name evidence="1" type="ORF">T190607A01A_10202</name>
</gene>
<comment type="caution">
    <text evidence="1">The sequence shown here is derived from an EMBL/GenBank/DDBJ whole genome shotgun (WGS) entry which is preliminary data.</text>
</comment>
<dbReference type="PROSITE" id="PS51257">
    <property type="entry name" value="PROKAR_LIPOPROTEIN"/>
    <property type="match status" value="1"/>
</dbReference>
<name>A0ABP1ECX2_9FLAO</name>
<reference evidence="1 2" key="1">
    <citation type="submission" date="2024-05" db="EMBL/GenBank/DDBJ databases">
        <authorList>
            <person name="Duchaud E."/>
        </authorList>
    </citation>
    <scope>NUCLEOTIDE SEQUENCE [LARGE SCALE GENOMIC DNA]</scope>
    <source>
        <strain evidence="1">Ena-SAMPLE-TAB-13-05-2024-13:56:06:370-140302</strain>
    </source>
</reference>
<dbReference type="SUPFAM" id="SSF51182">
    <property type="entry name" value="RmlC-like cupins"/>
    <property type="match status" value="1"/>
</dbReference>
<dbReference type="RefSeq" id="WP_348709698.1">
    <property type="nucleotide sequence ID" value="NZ_CAXIXY010000003.1"/>
</dbReference>
<dbReference type="InterPro" id="IPR028013">
    <property type="entry name" value="DUF4437"/>
</dbReference>
<accession>A0ABP1ECX2</accession>